<evidence type="ECO:0000313" key="2">
    <source>
        <dbReference type="Proteomes" id="UP000823775"/>
    </source>
</evidence>
<comment type="caution">
    <text evidence="1">The sequence shown here is derived from an EMBL/GenBank/DDBJ whole genome shotgun (WGS) entry which is preliminary data.</text>
</comment>
<protein>
    <submittedName>
        <fullName evidence="1">Uncharacterized protein</fullName>
    </submittedName>
</protein>
<name>A0ABS8TAL1_DATST</name>
<evidence type="ECO:0000313" key="1">
    <source>
        <dbReference type="EMBL" id="MCD7468461.1"/>
    </source>
</evidence>
<dbReference type="Proteomes" id="UP000823775">
    <property type="component" value="Unassembled WGS sequence"/>
</dbReference>
<gene>
    <name evidence="1" type="ORF">HAX54_006660</name>
</gene>
<sequence length="243" mass="27079">MRKSFPVDQKEHGYHWLLSVLVERFGGRQASTTIHRYFEVNNFSFDESEHVKEYHLYHISSAFGAPFDPNSSLGEILDISYSGTITFNLANHVNISFDRKGIDAKEEWSEKGIADPISHMCELLLENMTKVPYVAARSASTSLGDIIRCIALLDTSHIITHLCHVISSLPKMTQPCITLQDANQIASLLHTNLTVPGDAYAYSNLEDKVLIRVGGIVMNGMRPVIAKEPNTITTLSGYVWDPG</sequence>
<proteinExistence type="predicted"/>
<reference evidence="1 2" key="1">
    <citation type="journal article" date="2021" name="BMC Genomics">
        <title>Datura genome reveals duplications of psychoactive alkaloid biosynthetic genes and high mutation rate following tissue culture.</title>
        <authorList>
            <person name="Rajewski A."/>
            <person name="Carter-House D."/>
            <person name="Stajich J."/>
            <person name="Litt A."/>
        </authorList>
    </citation>
    <scope>NUCLEOTIDE SEQUENCE [LARGE SCALE GENOMIC DNA]</scope>
    <source>
        <strain evidence="1">AR-01</strain>
    </source>
</reference>
<dbReference type="EMBL" id="JACEIK010001337">
    <property type="protein sequence ID" value="MCD7468461.1"/>
    <property type="molecule type" value="Genomic_DNA"/>
</dbReference>
<keyword evidence="2" id="KW-1185">Reference proteome</keyword>
<accession>A0ABS8TAL1</accession>
<organism evidence="1 2">
    <name type="scientific">Datura stramonium</name>
    <name type="common">Jimsonweed</name>
    <name type="synonym">Common thornapple</name>
    <dbReference type="NCBI Taxonomy" id="4076"/>
    <lineage>
        <taxon>Eukaryota</taxon>
        <taxon>Viridiplantae</taxon>
        <taxon>Streptophyta</taxon>
        <taxon>Embryophyta</taxon>
        <taxon>Tracheophyta</taxon>
        <taxon>Spermatophyta</taxon>
        <taxon>Magnoliopsida</taxon>
        <taxon>eudicotyledons</taxon>
        <taxon>Gunneridae</taxon>
        <taxon>Pentapetalae</taxon>
        <taxon>asterids</taxon>
        <taxon>lamiids</taxon>
        <taxon>Solanales</taxon>
        <taxon>Solanaceae</taxon>
        <taxon>Solanoideae</taxon>
        <taxon>Datureae</taxon>
        <taxon>Datura</taxon>
    </lineage>
</organism>